<gene>
    <name evidence="1" type="ORF">KGD83_09020</name>
</gene>
<keyword evidence="2" id="KW-1185">Reference proteome</keyword>
<dbReference type="InterPro" id="IPR027417">
    <property type="entry name" value="P-loop_NTPase"/>
</dbReference>
<dbReference type="RefSeq" id="WP_212643377.1">
    <property type="nucleotide sequence ID" value="NZ_CP074132.1"/>
</dbReference>
<dbReference type="EMBL" id="CP074132">
    <property type="protein sequence ID" value="QUX30626.1"/>
    <property type="molecule type" value="Genomic_DNA"/>
</dbReference>
<sequence length="336" mass="38476">MIPVLMDQLHHPDPVGVDLALFRTRLYRFSGDHRHYVLAEVLEERFVEGRIPSQAALGYVSANLNSIRNTGEPLAFDPAVAAVEGIDTNAELRARRPFMPSRTEAPVRPDQIVCVLGAPRSGTSHLHNLLARTRRFAYFTTVTCWAWPARNLGVPQRRLFEAMSDDVLHVDNKATRIIPGLVMPYEAEDVYARAVPTYRHRKGHAYDILPATISDERLLRCAIDAHTREFNRRRFLTKSPFNAFRIRQLEHLFGSAMRYVHIDRSQEQVSSSLARNRFVFHHDGRELSPGQAYDLFTSAIHTEAPHERTRMVTLEDLRNAPGQTIAELLAWLHERF</sequence>
<evidence type="ECO:0000313" key="2">
    <source>
        <dbReference type="Proteomes" id="UP000678016"/>
    </source>
</evidence>
<reference evidence="2" key="1">
    <citation type="submission" date="2021-05" db="EMBL/GenBank/DDBJ databases">
        <title>Direct Submission.</title>
        <authorList>
            <person name="Li K."/>
            <person name="Gao J."/>
        </authorList>
    </citation>
    <scope>NUCLEOTIDE SEQUENCE [LARGE SCALE GENOMIC DNA]</scope>
    <source>
        <strain evidence="2">HDS12</strain>
    </source>
</reference>
<dbReference type="Gene3D" id="3.40.50.300">
    <property type="entry name" value="P-loop containing nucleotide triphosphate hydrolases"/>
    <property type="match status" value="1"/>
</dbReference>
<dbReference type="Proteomes" id="UP000678016">
    <property type="component" value="Chromosome"/>
</dbReference>
<proteinExistence type="predicted"/>
<organism evidence="1 2">
    <name type="scientific">Nocardiopsis akebiae</name>
    <dbReference type="NCBI Taxonomy" id="2831968"/>
    <lineage>
        <taxon>Bacteria</taxon>
        <taxon>Bacillati</taxon>
        <taxon>Actinomycetota</taxon>
        <taxon>Actinomycetes</taxon>
        <taxon>Streptosporangiales</taxon>
        <taxon>Nocardiopsidaceae</taxon>
        <taxon>Nocardiopsis</taxon>
    </lineage>
</organism>
<name>A0ABX8C890_9ACTN</name>
<accession>A0ABX8C890</accession>
<evidence type="ECO:0000313" key="1">
    <source>
        <dbReference type="EMBL" id="QUX30626.1"/>
    </source>
</evidence>
<protein>
    <submittedName>
        <fullName evidence="1">Sulfotransferase</fullName>
    </submittedName>
</protein>
<dbReference type="Pfam" id="PF13469">
    <property type="entry name" value="Sulfotransfer_3"/>
    <property type="match status" value="1"/>
</dbReference>
<dbReference type="SUPFAM" id="SSF52540">
    <property type="entry name" value="P-loop containing nucleoside triphosphate hydrolases"/>
    <property type="match status" value="1"/>
</dbReference>